<evidence type="ECO:0000256" key="1">
    <source>
        <dbReference type="SAM" id="MobiDB-lite"/>
    </source>
</evidence>
<accession>A0AAV2FSW4</accession>
<evidence type="ECO:0000313" key="2">
    <source>
        <dbReference type="EMBL" id="CAL1400753.1"/>
    </source>
</evidence>
<sequence>MAFAVTFSGSLFFDPIPLNYHRHIQYFASRDFLPSYHVPLPELLEYGLDIEGLVRNLGWDFMLPLPFPSMFCPEPVRLIFSNFLSSSLASRTFSSVVYGSLFTIPLDQLAASLNIPRVGEALADESELPLFNFDYAEEFHDLMGVHPAPGSLMPVSALMPALRMLHYCITRVFVPRAEQLDLVLPLDLWIIAHAVEGVPLDYSHLVFGTFYRFSDPLLTVPLPFGPLITNLLLGIHVDVSVFHSLSPSMFPSAHDVMDAIEIPNEGEDGGVVWISSSDSSSSSSDSDDGPNLEPFVEALQALMEYGS</sequence>
<evidence type="ECO:0000313" key="3">
    <source>
        <dbReference type="Proteomes" id="UP001497516"/>
    </source>
</evidence>
<proteinExistence type="predicted"/>
<dbReference type="Proteomes" id="UP001497516">
    <property type="component" value="Chromosome 7"/>
</dbReference>
<keyword evidence="3" id="KW-1185">Reference proteome</keyword>
<dbReference type="EMBL" id="OZ034820">
    <property type="protein sequence ID" value="CAL1400753.1"/>
    <property type="molecule type" value="Genomic_DNA"/>
</dbReference>
<organism evidence="2 3">
    <name type="scientific">Linum trigynum</name>
    <dbReference type="NCBI Taxonomy" id="586398"/>
    <lineage>
        <taxon>Eukaryota</taxon>
        <taxon>Viridiplantae</taxon>
        <taxon>Streptophyta</taxon>
        <taxon>Embryophyta</taxon>
        <taxon>Tracheophyta</taxon>
        <taxon>Spermatophyta</taxon>
        <taxon>Magnoliopsida</taxon>
        <taxon>eudicotyledons</taxon>
        <taxon>Gunneridae</taxon>
        <taxon>Pentapetalae</taxon>
        <taxon>rosids</taxon>
        <taxon>fabids</taxon>
        <taxon>Malpighiales</taxon>
        <taxon>Linaceae</taxon>
        <taxon>Linum</taxon>
    </lineage>
</organism>
<gene>
    <name evidence="2" type="ORF">LTRI10_LOCUS40861</name>
</gene>
<protein>
    <submittedName>
        <fullName evidence="2">Uncharacterized protein</fullName>
    </submittedName>
</protein>
<feature type="region of interest" description="Disordered" evidence="1">
    <location>
        <begin position="273"/>
        <end position="292"/>
    </location>
</feature>
<reference evidence="2 3" key="1">
    <citation type="submission" date="2024-04" db="EMBL/GenBank/DDBJ databases">
        <authorList>
            <person name="Fracassetti M."/>
        </authorList>
    </citation>
    <scope>NUCLEOTIDE SEQUENCE [LARGE SCALE GENOMIC DNA]</scope>
</reference>
<dbReference type="AlphaFoldDB" id="A0AAV2FSW4"/>
<feature type="compositionally biased region" description="Low complexity" evidence="1">
    <location>
        <begin position="275"/>
        <end position="284"/>
    </location>
</feature>
<name>A0AAV2FSW4_9ROSI</name>